<organism evidence="2 3">
    <name type="scientific">Cardiocondyla obscurior</name>
    <dbReference type="NCBI Taxonomy" id="286306"/>
    <lineage>
        <taxon>Eukaryota</taxon>
        <taxon>Metazoa</taxon>
        <taxon>Ecdysozoa</taxon>
        <taxon>Arthropoda</taxon>
        <taxon>Hexapoda</taxon>
        <taxon>Insecta</taxon>
        <taxon>Pterygota</taxon>
        <taxon>Neoptera</taxon>
        <taxon>Endopterygota</taxon>
        <taxon>Hymenoptera</taxon>
        <taxon>Apocrita</taxon>
        <taxon>Aculeata</taxon>
        <taxon>Formicoidea</taxon>
        <taxon>Formicidae</taxon>
        <taxon>Myrmicinae</taxon>
        <taxon>Cardiocondyla</taxon>
    </lineage>
</organism>
<dbReference type="EMBL" id="JADYXP020000065">
    <property type="protein sequence ID" value="KAL0098446.1"/>
    <property type="molecule type" value="Genomic_DNA"/>
</dbReference>
<proteinExistence type="predicted"/>
<reference evidence="2 3" key="1">
    <citation type="submission" date="2023-03" db="EMBL/GenBank/DDBJ databases">
        <title>High recombination rates correlate with genetic variation in Cardiocondyla obscurior ants.</title>
        <authorList>
            <person name="Errbii M."/>
        </authorList>
    </citation>
    <scope>NUCLEOTIDE SEQUENCE [LARGE SCALE GENOMIC DNA]</scope>
    <source>
        <strain evidence="2">Alpha-2009</strain>
        <tissue evidence="2">Whole body</tissue>
    </source>
</reference>
<feature type="compositionally biased region" description="Polar residues" evidence="1">
    <location>
        <begin position="39"/>
        <end position="49"/>
    </location>
</feature>
<accession>A0AAW2E856</accession>
<comment type="caution">
    <text evidence="2">The sequence shown here is derived from an EMBL/GenBank/DDBJ whole genome shotgun (WGS) entry which is preliminary data.</text>
</comment>
<feature type="region of interest" description="Disordered" evidence="1">
    <location>
        <begin position="23"/>
        <end position="110"/>
    </location>
</feature>
<evidence type="ECO:0000313" key="2">
    <source>
        <dbReference type="EMBL" id="KAL0098446.1"/>
    </source>
</evidence>
<protein>
    <submittedName>
        <fullName evidence="2">Uncharacterized protein</fullName>
    </submittedName>
</protein>
<dbReference type="Proteomes" id="UP001430953">
    <property type="component" value="Unassembled WGS sequence"/>
</dbReference>
<keyword evidence="3" id="KW-1185">Reference proteome</keyword>
<feature type="compositionally biased region" description="Basic residues" evidence="1">
    <location>
        <begin position="58"/>
        <end position="67"/>
    </location>
</feature>
<sequence>MAINEKLNSGEYSLSIIRTRGSRAPFSFRSPRSEHPNRTDSWSKQTNGRNLLAERKLRLVRPARGVKRTSPPLSDLDPGSTVRLPRRKYPFAPLHKTGVERSPPRPSTLGYCNTEQVLHPPRCPNTAFAPRSKR</sequence>
<gene>
    <name evidence="2" type="ORF">PUN28_020402</name>
</gene>
<name>A0AAW2E856_9HYME</name>
<feature type="region of interest" description="Disordered" evidence="1">
    <location>
        <begin position="115"/>
        <end position="134"/>
    </location>
</feature>
<evidence type="ECO:0000313" key="3">
    <source>
        <dbReference type="Proteomes" id="UP001430953"/>
    </source>
</evidence>
<dbReference type="AlphaFoldDB" id="A0AAW2E856"/>
<evidence type="ECO:0000256" key="1">
    <source>
        <dbReference type="SAM" id="MobiDB-lite"/>
    </source>
</evidence>